<dbReference type="InterPro" id="IPR006683">
    <property type="entry name" value="Thioestr_dom"/>
</dbReference>
<evidence type="ECO:0000313" key="4">
    <source>
        <dbReference type="EMBL" id="PIL28320.1"/>
    </source>
</evidence>
<organism evidence="4 5">
    <name type="scientific">Ganoderma sinense ZZ0214-1</name>
    <dbReference type="NCBI Taxonomy" id="1077348"/>
    <lineage>
        <taxon>Eukaryota</taxon>
        <taxon>Fungi</taxon>
        <taxon>Dikarya</taxon>
        <taxon>Basidiomycota</taxon>
        <taxon>Agaricomycotina</taxon>
        <taxon>Agaricomycetes</taxon>
        <taxon>Polyporales</taxon>
        <taxon>Polyporaceae</taxon>
        <taxon>Ganoderma</taxon>
    </lineage>
</organism>
<comment type="caution">
    <text evidence="4">The sequence shown here is derived from an EMBL/GenBank/DDBJ whole genome shotgun (WGS) entry which is preliminary data.</text>
</comment>
<dbReference type="Pfam" id="PF03061">
    <property type="entry name" value="4HBT"/>
    <property type="match status" value="1"/>
</dbReference>
<dbReference type="Gene3D" id="3.10.129.10">
    <property type="entry name" value="Hotdog Thioesterase"/>
    <property type="match status" value="1"/>
</dbReference>
<dbReference type="PANTHER" id="PTHR21660:SF1">
    <property type="entry name" value="ACYL-COENZYME A THIOESTERASE 13"/>
    <property type="match status" value="1"/>
</dbReference>
<dbReference type="OrthoDB" id="2831072at2759"/>
<gene>
    <name evidence="4" type="ORF">GSI_09609</name>
</gene>
<dbReference type="STRING" id="1077348.A0A2G8S3H0"/>
<proteinExistence type="inferred from homology"/>
<evidence type="ECO:0000256" key="1">
    <source>
        <dbReference type="ARBA" id="ARBA00008324"/>
    </source>
</evidence>
<dbReference type="InterPro" id="IPR029069">
    <property type="entry name" value="HotDog_dom_sf"/>
</dbReference>
<evidence type="ECO:0000256" key="2">
    <source>
        <dbReference type="ARBA" id="ARBA00022801"/>
    </source>
</evidence>
<sequence length="173" mass="18927">MPSDTSDIVWTGDFTQDLKDEITRWTTLLTSAEGFAQSVARRLKLKEVAVYRRDKDGKPHSRVAFELVVDEDMVNLNETMHGGCTVSLIDICSSMALTILAIYLGKPYNFVSQALNTTFHAPAPLGVKIEIVSTTVSFGARTVSAATEIWDATNGRLCMTGAHNKMASSQPKL</sequence>
<comment type="similarity">
    <text evidence="1">Belongs to the thioesterase PaaI family.</text>
</comment>
<dbReference type="PANTHER" id="PTHR21660">
    <property type="entry name" value="THIOESTERASE SUPERFAMILY MEMBER-RELATED"/>
    <property type="match status" value="1"/>
</dbReference>
<keyword evidence="2" id="KW-0378">Hydrolase</keyword>
<dbReference type="GO" id="GO:0047617">
    <property type="term" value="F:fatty acyl-CoA hydrolase activity"/>
    <property type="evidence" value="ECO:0007669"/>
    <property type="project" value="InterPro"/>
</dbReference>
<accession>A0A2G8S3H0</accession>
<dbReference type="InterPro" id="IPR039298">
    <property type="entry name" value="ACOT13"/>
</dbReference>
<dbReference type="AlphaFoldDB" id="A0A2G8S3H0"/>
<dbReference type="EMBL" id="AYKW01000025">
    <property type="protein sequence ID" value="PIL28320.1"/>
    <property type="molecule type" value="Genomic_DNA"/>
</dbReference>
<dbReference type="SUPFAM" id="SSF54637">
    <property type="entry name" value="Thioesterase/thiol ester dehydrase-isomerase"/>
    <property type="match status" value="1"/>
</dbReference>
<protein>
    <recommendedName>
        <fullName evidence="3">Thioesterase domain-containing protein</fullName>
    </recommendedName>
</protein>
<reference evidence="4 5" key="1">
    <citation type="journal article" date="2015" name="Sci. Rep.">
        <title>Chromosome-level genome map provides insights into diverse defense mechanisms in the medicinal fungus Ganoderma sinense.</title>
        <authorList>
            <person name="Zhu Y."/>
            <person name="Xu J."/>
            <person name="Sun C."/>
            <person name="Zhou S."/>
            <person name="Xu H."/>
            <person name="Nelson D.R."/>
            <person name="Qian J."/>
            <person name="Song J."/>
            <person name="Luo H."/>
            <person name="Xiang L."/>
            <person name="Li Y."/>
            <person name="Xu Z."/>
            <person name="Ji A."/>
            <person name="Wang L."/>
            <person name="Lu S."/>
            <person name="Hayward A."/>
            <person name="Sun W."/>
            <person name="Li X."/>
            <person name="Schwartz D.C."/>
            <person name="Wang Y."/>
            <person name="Chen S."/>
        </authorList>
    </citation>
    <scope>NUCLEOTIDE SEQUENCE [LARGE SCALE GENOMIC DNA]</scope>
    <source>
        <strain evidence="4 5">ZZ0214-1</strain>
    </source>
</reference>
<feature type="domain" description="Thioesterase" evidence="3">
    <location>
        <begin position="78"/>
        <end position="157"/>
    </location>
</feature>
<keyword evidence="5" id="KW-1185">Reference proteome</keyword>
<evidence type="ECO:0000259" key="3">
    <source>
        <dbReference type="Pfam" id="PF03061"/>
    </source>
</evidence>
<dbReference type="NCBIfam" id="TIGR00369">
    <property type="entry name" value="unchar_dom_1"/>
    <property type="match status" value="1"/>
</dbReference>
<dbReference type="Proteomes" id="UP000230002">
    <property type="component" value="Unassembled WGS sequence"/>
</dbReference>
<name>A0A2G8S3H0_9APHY</name>
<evidence type="ECO:0000313" key="5">
    <source>
        <dbReference type="Proteomes" id="UP000230002"/>
    </source>
</evidence>
<dbReference type="CDD" id="cd03443">
    <property type="entry name" value="PaaI_thioesterase"/>
    <property type="match status" value="1"/>
</dbReference>
<dbReference type="InterPro" id="IPR003736">
    <property type="entry name" value="PAAI_dom"/>
</dbReference>